<keyword evidence="2" id="KW-1185">Reference proteome</keyword>
<dbReference type="Gene3D" id="2.60.40.3910">
    <property type="entry name" value="Inclusion body protein"/>
    <property type="match status" value="1"/>
</dbReference>
<dbReference type="EMBL" id="BMHL01000004">
    <property type="protein sequence ID" value="GGC38512.1"/>
    <property type="molecule type" value="Genomic_DNA"/>
</dbReference>
<evidence type="ECO:0000313" key="1">
    <source>
        <dbReference type="EMBL" id="GGC38512.1"/>
    </source>
</evidence>
<name>A0ABQ1MER3_9BURK</name>
<organism evidence="1 2">
    <name type="scientific">Paraburkholderia caffeinilytica</name>
    <dbReference type="NCBI Taxonomy" id="1761016"/>
    <lineage>
        <taxon>Bacteria</taxon>
        <taxon>Pseudomonadati</taxon>
        <taxon>Pseudomonadota</taxon>
        <taxon>Betaproteobacteria</taxon>
        <taxon>Burkholderiales</taxon>
        <taxon>Burkholderiaceae</taxon>
        <taxon>Paraburkholderia</taxon>
    </lineage>
</organism>
<dbReference type="RefSeq" id="WP_115777779.1">
    <property type="nucleotide sequence ID" value="NZ_BMHL01000004.1"/>
</dbReference>
<gene>
    <name evidence="1" type="ORF">GCM10011400_26430</name>
</gene>
<dbReference type="Proteomes" id="UP000602004">
    <property type="component" value="Unassembled WGS sequence"/>
</dbReference>
<protein>
    <recommendedName>
        <fullName evidence="3">Inclusion body protein</fullName>
    </recommendedName>
</protein>
<sequence length="174" mass="18780">MSGHRCDVLAIVDAVTLLSEHADASKDADAPTVIDGRHIYVLSPGETHQFAHNDSQIFGGLSVGDELHLRETALALRAEVSVLFIRFLLKDAGIVSPIEPTVRDAAAPIPDSGDLLHPNCQQMKDHFWLSQVLAAGKTACTADFVALGRDESVLGYFRWETSIDIDGSNSETKA</sequence>
<dbReference type="InterPro" id="IPR021087">
    <property type="entry name" value="Uncharacterised_PixA/AidA"/>
</dbReference>
<evidence type="ECO:0000313" key="2">
    <source>
        <dbReference type="Proteomes" id="UP000602004"/>
    </source>
</evidence>
<dbReference type="Pfam" id="PF12306">
    <property type="entry name" value="PixA"/>
    <property type="match status" value="1"/>
</dbReference>
<comment type="caution">
    <text evidence="1">The sequence shown here is derived from an EMBL/GenBank/DDBJ whole genome shotgun (WGS) entry which is preliminary data.</text>
</comment>
<proteinExistence type="predicted"/>
<accession>A0ABQ1MER3</accession>
<evidence type="ECO:0008006" key="3">
    <source>
        <dbReference type="Google" id="ProtNLM"/>
    </source>
</evidence>
<dbReference type="InterPro" id="IPR038712">
    <property type="entry name" value="PixA-like_sf"/>
</dbReference>
<reference evidence="2" key="1">
    <citation type="journal article" date="2019" name="Int. J. Syst. Evol. Microbiol.">
        <title>The Global Catalogue of Microorganisms (GCM) 10K type strain sequencing project: providing services to taxonomists for standard genome sequencing and annotation.</title>
        <authorList>
            <consortium name="The Broad Institute Genomics Platform"/>
            <consortium name="The Broad Institute Genome Sequencing Center for Infectious Disease"/>
            <person name="Wu L."/>
            <person name="Ma J."/>
        </authorList>
    </citation>
    <scope>NUCLEOTIDE SEQUENCE [LARGE SCALE GENOMIC DNA]</scope>
    <source>
        <strain evidence="2">CGMCC 1.15103</strain>
    </source>
</reference>